<dbReference type="Proteomes" id="UP000274504">
    <property type="component" value="Unassembled WGS sequence"/>
</dbReference>
<accession>A0A0R3SHX0</accession>
<keyword evidence="2" id="KW-0690">Ribosome biogenesis</keyword>
<dbReference type="AlphaFoldDB" id="A0A0R3SHX0"/>
<evidence type="ECO:0000313" key="10">
    <source>
        <dbReference type="EMBL" id="VDL50859.1"/>
    </source>
</evidence>
<dbReference type="STRING" id="6216.A0A0R3SHX0"/>
<evidence type="ECO:0000256" key="5">
    <source>
        <dbReference type="ARBA" id="ARBA00022737"/>
    </source>
</evidence>
<feature type="compositionally biased region" description="Acidic residues" evidence="8">
    <location>
        <begin position="25"/>
        <end position="39"/>
    </location>
</feature>
<evidence type="ECO:0000256" key="4">
    <source>
        <dbReference type="ARBA" id="ARBA00022574"/>
    </source>
</evidence>
<evidence type="ECO:0000256" key="1">
    <source>
        <dbReference type="ARBA" id="ARBA00004604"/>
    </source>
</evidence>
<feature type="domain" description="WD repeat-containing protein 75 second beta-propeller" evidence="9">
    <location>
        <begin position="74"/>
        <end position="253"/>
    </location>
</feature>
<reference evidence="10 11" key="2">
    <citation type="submission" date="2018-11" db="EMBL/GenBank/DDBJ databases">
        <authorList>
            <consortium name="Pathogen Informatics"/>
        </authorList>
    </citation>
    <scope>NUCLEOTIDE SEQUENCE [LARGE SCALE GENOMIC DNA]</scope>
</reference>
<dbReference type="Pfam" id="PF23769">
    <property type="entry name" value="Beta-prop_WDR75_2nd"/>
    <property type="match status" value="1"/>
</dbReference>
<dbReference type="PANTHER" id="PTHR19865:SF0">
    <property type="entry name" value="U3 SMALL NUCLEOLAR RNA-INTERACTING PROTEIN 2"/>
    <property type="match status" value="1"/>
</dbReference>
<evidence type="ECO:0000256" key="7">
    <source>
        <dbReference type="PROSITE-ProRule" id="PRU00221"/>
    </source>
</evidence>
<evidence type="ECO:0000256" key="8">
    <source>
        <dbReference type="SAM" id="MobiDB-lite"/>
    </source>
</evidence>
<dbReference type="GO" id="GO:0034511">
    <property type="term" value="F:U3 snoRNA binding"/>
    <property type="evidence" value="ECO:0007669"/>
    <property type="project" value="InterPro"/>
</dbReference>
<dbReference type="InterPro" id="IPR057644">
    <property type="entry name" value="Beta-prop_WDR75_2nd"/>
</dbReference>
<evidence type="ECO:0000313" key="11">
    <source>
        <dbReference type="Proteomes" id="UP000274504"/>
    </source>
</evidence>
<dbReference type="SUPFAM" id="SSF50978">
    <property type="entry name" value="WD40 repeat-like"/>
    <property type="match status" value="1"/>
</dbReference>
<dbReference type="GO" id="GO:0032040">
    <property type="term" value="C:small-subunit processome"/>
    <property type="evidence" value="ECO:0007669"/>
    <property type="project" value="TreeGrafter"/>
</dbReference>
<organism evidence="12">
    <name type="scientific">Hymenolepis diminuta</name>
    <name type="common">Rat tapeworm</name>
    <dbReference type="NCBI Taxonomy" id="6216"/>
    <lineage>
        <taxon>Eukaryota</taxon>
        <taxon>Metazoa</taxon>
        <taxon>Spiralia</taxon>
        <taxon>Lophotrochozoa</taxon>
        <taxon>Platyhelminthes</taxon>
        <taxon>Cestoda</taxon>
        <taxon>Eucestoda</taxon>
        <taxon>Cyclophyllidea</taxon>
        <taxon>Hymenolepididae</taxon>
        <taxon>Hymenolepis</taxon>
    </lineage>
</organism>
<keyword evidence="4 7" id="KW-0853">WD repeat</keyword>
<name>A0A0R3SHX0_HYMDI</name>
<keyword evidence="5" id="KW-0677">Repeat</keyword>
<dbReference type="OrthoDB" id="189968at2759"/>
<dbReference type="InterPro" id="IPR015943">
    <property type="entry name" value="WD40/YVTN_repeat-like_dom_sf"/>
</dbReference>
<dbReference type="InterPro" id="IPR036322">
    <property type="entry name" value="WD40_repeat_dom_sf"/>
</dbReference>
<dbReference type="EMBL" id="UYSG01001780">
    <property type="protein sequence ID" value="VDL50859.1"/>
    <property type="molecule type" value="Genomic_DNA"/>
</dbReference>
<feature type="region of interest" description="Disordered" evidence="8">
    <location>
        <begin position="1"/>
        <end position="51"/>
    </location>
</feature>
<protein>
    <submittedName>
        <fullName evidence="12">WD_REPEATS_REGION domain-containing protein</fullName>
    </submittedName>
</protein>
<evidence type="ECO:0000313" key="12">
    <source>
        <dbReference type="WBParaSite" id="HDID_0000453501-mRNA-1"/>
    </source>
</evidence>
<reference evidence="12" key="1">
    <citation type="submission" date="2017-02" db="UniProtKB">
        <authorList>
            <consortium name="WormBaseParasite"/>
        </authorList>
    </citation>
    <scope>IDENTIFICATION</scope>
</reference>
<dbReference type="InterPro" id="IPR039241">
    <property type="entry name" value="Rrp9-like"/>
</dbReference>
<dbReference type="PROSITE" id="PS50294">
    <property type="entry name" value="WD_REPEATS_REGION"/>
    <property type="match status" value="2"/>
</dbReference>
<dbReference type="InterPro" id="IPR001680">
    <property type="entry name" value="WD40_rpt"/>
</dbReference>
<feature type="repeat" description="WD" evidence="7">
    <location>
        <begin position="120"/>
        <end position="161"/>
    </location>
</feature>
<evidence type="ECO:0000256" key="2">
    <source>
        <dbReference type="ARBA" id="ARBA00022517"/>
    </source>
</evidence>
<keyword evidence="3" id="KW-0698">rRNA processing</keyword>
<dbReference type="PROSITE" id="PS50082">
    <property type="entry name" value="WD_REPEATS_2"/>
    <property type="match status" value="3"/>
</dbReference>
<comment type="subcellular location">
    <subcellularLocation>
        <location evidence="1">Nucleus</location>
        <location evidence="1">Nucleolus</location>
    </subcellularLocation>
</comment>
<dbReference type="PANTHER" id="PTHR19865">
    <property type="entry name" value="U3 SMALL NUCLEOLAR RNA INTERACTING PROTEIN 2"/>
    <property type="match status" value="1"/>
</dbReference>
<evidence type="ECO:0000259" key="9">
    <source>
        <dbReference type="Pfam" id="PF23769"/>
    </source>
</evidence>
<feature type="compositionally biased region" description="Acidic residues" evidence="8">
    <location>
        <begin position="408"/>
        <end position="417"/>
    </location>
</feature>
<evidence type="ECO:0000256" key="3">
    <source>
        <dbReference type="ARBA" id="ARBA00022552"/>
    </source>
</evidence>
<dbReference type="Gene3D" id="2.130.10.10">
    <property type="entry name" value="YVTN repeat-like/Quinoprotein amine dehydrogenase"/>
    <property type="match status" value="1"/>
</dbReference>
<sequence>MVKKRVKRAFKDGSSPKKKSKIIDSVEEIPSEESAIESDGEQHVDSYEDDDEIETPYEKRIRLAKLAVAKAKQAIDSDDEDPMATLTVRLQEEALQARGKLFFSVAEKFKPVSLESIICLFGHKKTVTCLCISSDCKYIYSGGKDASIIKWNIKDFSKLRVVKGGRKGSSSPYHTGPVLTIGISDDSKYLATGSADHSIIIWSPETLEVLFRLQRHRSPVTALSFRRQSHMMFSGDRFGRVCVWNLPLTDILQDQGAATKIEVLSICGLSLERCVSASGFGGAGICLWKVEQEVCVQYTVKNPAEYSIECIYAVNDDLYIGGSATNTLYLWHMSRGSPICKISPAHPPTSSDLDSVTARPALNWVTSVTGLFSTDLLATGSSSGHVQLWRLHLESEKAFSFGLGSENVGDDDEEGSDGESRTKQARLRVHHDSAKLERIPKGEFQLGGFVNSLAFSNDGKWLVAGIGQEHRLGRWEERRKVRDAICLIPINIPFKQASDIWM</sequence>
<evidence type="ECO:0000256" key="6">
    <source>
        <dbReference type="ARBA" id="ARBA00023242"/>
    </source>
</evidence>
<dbReference type="Pfam" id="PF00400">
    <property type="entry name" value="WD40"/>
    <property type="match status" value="1"/>
</dbReference>
<feature type="repeat" description="WD" evidence="7">
    <location>
        <begin position="171"/>
        <end position="212"/>
    </location>
</feature>
<gene>
    <name evidence="10" type="ORF">HDID_LOCUS4533</name>
</gene>
<feature type="region of interest" description="Disordered" evidence="8">
    <location>
        <begin position="404"/>
        <end position="426"/>
    </location>
</feature>
<dbReference type="WBParaSite" id="HDID_0000453501-mRNA-1">
    <property type="protein sequence ID" value="HDID_0000453501-mRNA-1"/>
    <property type="gene ID" value="HDID_0000453501"/>
</dbReference>
<dbReference type="SMART" id="SM00320">
    <property type="entry name" value="WD40"/>
    <property type="match status" value="5"/>
</dbReference>
<feature type="repeat" description="WD" evidence="7">
    <location>
        <begin position="213"/>
        <end position="246"/>
    </location>
</feature>
<keyword evidence="6" id="KW-0539">Nucleus</keyword>
<proteinExistence type="predicted"/>